<dbReference type="Pfam" id="PF00583">
    <property type="entry name" value="Acetyltransf_1"/>
    <property type="match status" value="1"/>
</dbReference>
<dbReference type="PROSITE" id="PS51186">
    <property type="entry name" value="GNAT"/>
    <property type="match status" value="1"/>
</dbReference>
<dbReference type="RefSeq" id="WP_389362257.1">
    <property type="nucleotide sequence ID" value="NZ_JBIACK010000009.1"/>
</dbReference>
<gene>
    <name evidence="2" type="ORF">ACFYKX_16960</name>
</gene>
<name>A0ABW6KHF9_9BACI</name>
<keyword evidence="3" id="KW-1185">Reference proteome</keyword>
<dbReference type="InterPro" id="IPR016181">
    <property type="entry name" value="Acyl_CoA_acyltransferase"/>
</dbReference>
<feature type="domain" description="N-acetyltransferase" evidence="1">
    <location>
        <begin position="3"/>
        <end position="151"/>
    </location>
</feature>
<accession>A0ABW6KHF9</accession>
<protein>
    <submittedName>
        <fullName evidence="2">GNAT family N-acetyltransferase</fullName>
    </submittedName>
</protein>
<dbReference type="Proteomes" id="UP001601059">
    <property type="component" value="Unassembled WGS sequence"/>
</dbReference>
<dbReference type="Gene3D" id="3.40.630.30">
    <property type="match status" value="1"/>
</dbReference>
<dbReference type="SUPFAM" id="SSF55729">
    <property type="entry name" value="Acyl-CoA N-acyltransferases (Nat)"/>
    <property type="match status" value="1"/>
</dbReference>
<evidence type="ECO:0000259" key="1">
    <source>
        <dbReference type="PROSITE" id="PS51186"/>
    </source>
</evidence>
<dbReference type="EMBL" id="JBIACK010000009">
    <property type="protein sequence ID" value="MFE8702288.1"/>
    <property type="molecule type" value="Genomic_DNA"/>
</dbReference>
<comment type="caution">
    <text evidence="2">The sequence shown here is derived from an EMBL/GenBank/DDBJ whole genome shotgun (WGS) entry which is preliminary data.</text>
</comment>
<proteinExistence type="predicted"/>
<dbReference type="InterPro" id="IPR000182">
    <property type="entry name" value="GNAT_dom"/>
</dbReference>
<dbReference type="CDD" id="cd04301">
    <property type="entry name" value="NAT_SF"/>
    <property type="match status" value="1"/>
</dbReference>
<evidence type="ECO:0000313" key="2">
    <source>
        <dbReference type="EMBL" id="MFE8702288.1"/>
    </source>
</evidence>
<evidence type="ECO:0000313" key="3">
    <source>
        <dbReference type="Proteomes" id="UP001601059"/>
    </source>
</evidence>
<reference evidence="2 3" key="1">
    <citation type="submission" date="2024-08" db="EMBL/GenBank/DDBJ databases">
        <title>Two novel Cytobacillus novel species.</title>
        <authorList>
            <person name="Liu G."/>
        </authorList>
    </citation>
    <scope>NUCLEOTIDE SEQUENCE [LARGE SCALE GENOMIC DNA]</scope>
    <source>
        <strain evidence="2 3">FJAT-54145</strain>
    </source>
</reference>
<organism evidence="2 3">
    <name type="scientific">Cytobacillus spartinae</name>
    <dbReference type="NCBI Taxonomy" id="3299023"/>
    <lineage>
        <taxon>Bacteria</taxon>
        <taxon>Bacillati</taxon>
        <taxon>Bacillota</taxon>
        <taxon>Bacilli</taxon>
        <taxon>Bacillales</taxon>
        <taxon>Bacillaceae</taxon>
        <taxon>Cytobacillus</taxon>
    </lineage>
</organism>
<sequence>MDMNLEKIDETKRQVLENLLEYYVYEFSPYLDIDVNEEGKYGFALVDEYVTDPQYSSYFIKHNEHLIGFVIVKELNDQDFNFCIEQFFILKKYNGKGFGKKAATEAFNLYKGKWQITQTETNYPAQAFWRSVIKEYTNNQFSEFYDDKRRSVQRFENS</sequence>